<dbReference type="EMBL" id="LAZR01020987">
    <property type="protein sequence ID" value="KKL86878.1"/>
    <property type="molecule type" value="Genomic_DNA"/>
</dbReference>
<organism evidence="1">
    <name type="scientific">marine sediment metagenome</name>
    <dbReference type="NCBI Taxonomy" id="412755"/>
    <lineage>
        <taxon>unclassified sequences</taxon>
        <taxon>metagenomes</taxon>
        <taxon>ecological metagenomes</taxon>
    </lineage>
</organism>
<evidence type="ECO:0000313" key="1">
    <source>
        <dbReference type="EMBL" id="KKL86878.1"/>
    </source>
</evidence>
<comment type="caution">
    <text evidence="1">The sequence shown here is derived from an EMBL/GenBank/DDBJ whole genome shotgun (WGS) entry which is preliminary data.</text>
</comment>
<proteinExistence type="predicted"/>
<sequence>MSDFITKCPNCGKEELYVISATIELDSKLEEDGFSTLGHSTSDEIVRCRSCEAECDLGTLTL</sequence>
<accession>A0A0F9FKS4</accession>
<gene>
    <name evidence="1" type="ORF">LCGC14_1940280</name>
</gene>
<protein>
    <submittedName>
        <fullName evidence="1">Uncharacterized protein</fullName>
    </submittedName>
</protein>
<dbReference type="AlphaFoldDB" id="A0A0F9FKS4"/>
<name>A0A0F9FKS4_9ZZZZ</name>
<reference evidence="1" key="1">
    <citation type="journal article" date="2015" name="Nature">
        <title>Complex archaea that bridge the gap between prokaryotes and eukaryotes.</title>
        <authorList>
            <person name="Spang A."/>
            <person name="Saw J.H."/>
            <person name="Jorgensen S.L."/>
            <person name="Zaremba-Niedzwiedzka K."/>
            <person name="Martijn J."/>
            <person name="Lind A.E."/>
            <person name="van Eijk R."/>
            <person name="Schleper C."/>
            <person name="Guy L."/>
            <person name="Ettema T.J."/>
        </authorList>
    </citation>
    <scope>NUCLEOTIDE SEQUENCE</scope>
</reference>